<dbReference type="InterPro" id="IPR025877">
    <property type="entry name" value="MobA-like_NTP_Trfase"/>
</dbReference>
<dbReference type="EMBL" id="VSSQ01001852">
    <property type="protein sequence ID" value="MPM11602.1"/>
    <property type="molecule type" value="Genomic_DNA"/>
</dbReference>
<accession>A0A644X626</accession>
<dbReference type="GO" id="GO:0061602">
    <property type="term" value="F:molybdenum cofactor cytidylyltransferase activity"/>
    <property type="evidence" value="ECO:0007669"/>
    <property type="project" value="UniProtKB-EC"/>
</dbReference>
<protein>
    <submittedName>
        <fullName evidence="2">Molybdenum cofactor cytidylyltransferase</fullName>
        <ecNumber evidence="2">2.7.7.76</ecNumber>
    </submittedName>
</protein>
<dbReference type="EC" id="2.7.7.76" evidence="2"/>
<sequence>MQNILLAAGLGSRSEGRKLLLPYQGTSIVANAVRSSLEAGLFTIVVTGYRSDEVAEHLKALACHSLLIVHNPDYLLGQGSSTQIGARHLSQDEPFFISLADMPLIGKQHYHWIAENAHMDVVRPSFQGHFGHPVLLGPSFRQIILEEKLPFSMRSLLSRYPTQRLEVEDAAYVTDIDTLEAYHHLLATEQ</sequence>
<dbReference type="PANTHER" id="PTHR43777">
    <property type="entry name" value="MOLYBDENUM COFACTOR CYTIDYLYLTRANSFERASE"/>
    <property type="match status" value="1"/>
</dbReference>
<organism evidence="2">
    <name type="scientific">bioreactor metagenome</name>
    <dbReference type="NCBI Taxonomy" id="1076179"/>
    <lineage>
        <taxon>unclassified sequences</taxon>
        <taxon>metagenomes</taxon>
        <taxon>ecological metagenomes</taxon>
    </lineage>
</organism>
<proteinExistence type="predicted"/>
<dbReference type="Pfam" id="PF12804">
    <property type="entry name" value="NTP_transf_3"/>
    <property type="match status" value="1"/>
</dbReference>
<evidence type="ECO:0000259" key="1">
    <source>
        <dbReference type="Pfam" id="PF12804"/>
    </source>
</evidence>
<dbReference type="CDD" id="cd04182">
    <property type="entry name" value="GT_2_like_f"/>
    <property type="match status" value="1"/>
</dbReference>
<gene>
    <name evidence="2" type="primary">mocA_4</name>
    <name evidence="2" type="ORF">SDC9_57948</name>
</gene>
<dbReference type="PANTHER" id="PTHR43777:SF1">
    <property type="entry name" value="MOLYBDENUM COFACTOR CYTIDYLYLTRANSFERASE"/>
    <property type="match status" value="1"/>
</dbReference>
<dbReference type="SUPFAM" id="SSF53448">
    <property type="entry name" value="Nucleotide-diphospho-sugar transferases"/>
    <property type="match status" value="1"/>
</dbReference>
<dbReference type="Gene3D" id="3.90.550.10">
    <property type="entry name" value="Spore Coat Polysaccharide Biosynthesis Protein SpsA, Chain A"/>
    <property type="match status" value="1"/>
</dbReference>
<feature type="domain" description="MobA-like NTP transferase" evidence="1">
    <location>
        <begin position="4"/>
        <end position="160"/>
    </location>
</feature>
<dbReference type="InterPro" id="IPR029044">
    <property type="entry name" value="Nucleotide-diphossugar_trans"/>
</dbReference>
<keyword evidence="2" id="KW-0548">Nucleotidyltransferase</keyword>
<evidence type="ECO:0000313" key="2">
    <source>
        <dbReference type="EMBL" id="MPM11602.1"/>
    </source>
</evidence>
<dbReference type="AlphaFoldDB" id="A0A644X626"/>
<reference evidence="2" key="1">
    <citation type="submission" date="2019-08" db="EMBL/GenBank/DDBJ databases">
        <authorList>
            <person name="Kucharzyk K."/>
            <person name="Murdoch R.W."/>
            <person name="Higgins S."/>
            <person name="Loffler F."/>
        </authorList>
    </citation>
    <scope>NUCLEOTIDE SEQUENCE</scope>
</reference>
<keyword evidence="2" id="KW-0808">Transferase</keyword>
<name>A0A644X626_9ZZZZ</name>
<comment type="caution">
    <text evidence="2">The sequence shown here is derived from an EMBL/GenBank/DDBJ whole genome shotgun (WGS) entry which is preliminary data.</text>
</comment>